<dbReference type="CDD" id="cd18617">
    <property type="entry name" value="GH43_XynB-like"/>
    <property type="match status" value="1"/>
</dbReference>
<dbReference type="PANTHER" id="PTHR42812">
    <property type="entry name" value="BETA-XYLOSIDASE"/>
    <property type="match status" value="1"/>
</dbReference>
<dbReference type="SUPFAM" id="SSF49899">
    <property type="entry name" value="Concanavalin A-like lectins/glucanases"/>
    <property type="match status" value="1"/>
</dbReference>
<gene>
    <name evidence="6" type="ORF">GCM10009777_12770</name>
</gene>
<dbReference type="PANTHER" id="PTHR42812:SF12">
    <property type="entry name" value="BETA-XYLOSIDASE-RELATED"/>
    <property type="match status" value="1"/>
</dbReference>
<dbReference type="Gene3D" id="2.115.10.20">
    <property type="entry name" value="Glycosyl hydrolase domain, family 43"/>
    <property type="match status" value="1"/>
</dbReference>
<comment type="similarity">
    <text evidence="1 4">Belongs to the glycosyl hydrolase 43 family.</text>
</comment>
<evidence type="ECO:0000256" key="2">
    <source>
        <dbReference type="ARBA" id="ARBA00022801"/>
    </source>
</evidence>
<dbReference type="Gene3D" id="2.60.120.200">
    <property type="match status" value="1"/>
</dbReference>
<organism evidence="6 7">
    <name type="scientific">Microbacterium pumilum</name>
    <dbReference type="NCBI Taxonomy" id="344165"/>
    <lineage>
        <taxon>Bacteria</taxon>
        <taxon>Bacillati</taxon>
        <taxon>Actinomycetota</taxon>
        <taxon>Actinomycetes</taxon>
        <taxon>Micrococcales</taxon>
        <taxon>Microbacteriaceae</taxon>
        <taxon>Microbacterium</taxon>
    </lineage>
</organism>
<reference evidence="7" key="1">
    <citation type="journal article" date="2019" name="Int. J. Syst. Evol. Microbiol.">
        <title>The Global Catalogue of Microorganisms (GCM) 10K type strain sequencing project: providing services to taxonomists for standard genome sequencing and annotation.</title>
        <authorList>
            <consortium name="The Broad Institute Genomics Platform"/>
            <consortium name="The Broad Institute Genome Sequencing Center for Infectious Disease"/>
            <person name="Wu L."/>
            <person name="Ma J."/>
        </authorList>
    </citation>
    <scope>NUCLEOTIDE SEQUENCE [LARGE SCALE GENOMIC DNA]</scope>
    <source>
        <strain evidence="7">JCM 14902</strain>
    </source>
</reference>
<proteinExistence type="inferred from homology"/>
<keyword evidence="7" id="KW-1185">Reference proteome</keyword>
<evidence type="ECO:0000313" key="6">
    <source>
        <dbReference type="EMBL" id="GAA1980692.1"/>
    </source>
</evidence>
<dbReference type="RefSeq" id="WP_344059618.1">
    <property type="nucleotide sequence ID" value="NZ_BAAAOH010000001.1"/>
</dbReference>
<comment type="caution">
    <text evidence="6">The sequence shown here is derived from an EMBL/GenBank/DDBJ whole genome shotgun (WGS) entry which is preliminary data.</text>
</comment>
<dbReference type="InterPro" id="IPR006710">
    <property type="entry name" value="Glyco_hydro_43"/>
</dbReference>
<dbReference type="SUPFAM" id="SSF75005">
    <property type="entry name" value="Arabinanase/levansucrase/invertase"/>
    <property type="match status" value="1"/>
</dbReference>
<evidence type="ECO:0000256" key="4">
    <source>
        <dbReference type="RuleBase" id="RU361187"/>
    </source>
</evidence>
<keyword evidence="3 4" id="KW-0326">Glycosidase</keyword>
<dbReference type="InterPro" id="IPR051795">
    <property type="entry name" value="Glycosyl_Hydrlase_43"/>
</dbReference>
<evidence type="ECO:0000259" key="5">
    <source>
        <dbReference type="Pfam" id="PF17851"/>
    </source>
</evidence>
<evidence type="ECO:0000256" key="1">
    <source>
        <dbReference type="ARBA" id="ARBA00009865"/>
    </source>
</evidence>
<dbReference type="GO" id="GO:0016787">
    <property type="term" value="F:hydrolase activity"/>
    <property type="evidence" value="ECO:0007669"/>
    <property type="project" value="UniProtKB-KW"/>
</dbReference>
<keyword evidence="2 4" id="KW-0378">Hydrolase</keyword>
<dbReference type="InterPro" id="IPR013320">
    <property type="entry name" value="ConA-like_dom_sf"/>
</dbReference>
<dbReference type="InterPro" id="IPR023296">
    <property type="entry name" value="Glyco_hydro_beta-prop_sf"/>
</dbReference>
<name>A0ABP5DLR8_9MICO</name>
<dbReference type="InterPro" id="IPR041542">
    <property type="entry name" value="GH43_C2"/>
</dbReference>
<feature type="domain" description="Beta-xylosidase C-terminal Concanavalin A-like" evidence="5">
    <location>
        <begin position="304"/>
        <end position="477"/>
    </location>
</feature>
<dbReference type="Pfam" id="PF04616">
    <property type="entry name" value="Glyco_hydro_43"/>
    <property type="match status" value="1"/>
</dbReference>
<dbReference type="EMBL" id="BAAAOH010000001">
    <property type="protein sequence ID" value="GAA1980692.1"/>
    <property type="molecule type" value="Genomic_DNA"/>
</dbReference>
<dbReference type="Proteomes" id="UP001500326">
    <property type="component" value="Unassembled WGS sequence"/>
</dbReference>
<protein>
    <submittedName>
        <fullName evidence="6">Glycoside hydrolase family 43 protein</fullName>
    </submittedName>
</protein>
<dbReference type="Pfam" id="PF17851">
    <property type="entry name" value="GH43_C2"/>
    <property type="match status" value="1"/>
</dbReference>
<accession>A0ABP5DLR8</accession>
<sequence length="490" mass="53235">MPHPDSTTPILPGFHPDPSICRVDDDYFVITSTFEYLPGVPIFHSRDLVRWRLIGNVLDREDQLSLPSSEGSGGIFAPTLRFHDGRFWMITTNINRVGEGHLIVSATDPAGPWTTPVYATGAVGIDPDLFWDTDGTCYLTWASGRPGSPISQAVVNPETGELLSERTDVWGGTGLAHPEGPHLYRRGDWYYLLLAEGGTERGHAVTVARSRSVRGPYEGDPANPILSHRSTSHPVQNTGHADLVERADGSWAMVHLGVRPVGPSPSFHVNGRETFIAGVRWLDDWPVVDETAFDVPKSHTDFDDDFSSPHLDSRWIAPGRHPHEFIEAAVDVGCVIRPSDSTGHRSLLAIRVEDQEWDARATVDADGGRLVLRLDDSHWVAVGSQDGAISVRMVVGPLDQVLAGVPAPDAPKVTLAIRATLPAAEPYGRVAAADDLTLGYVAEDEFRALATVDGRYLSTEVAAGFTGRVIGVEPTGTTDAVLRRFSYRGL</sequence>
<evidence type="ECO:0000313" key="7">
    <source>
        <dbReference type="Proteomes" id="UP001500326"/>
    </source>
</evidence>
<evidence type="ECO:0000256" key="3">
    <source>
        <dbReference type="ARBA" id="ARBA00023295"/>
    </source>
</evidence>